<proteinExistence type="inferred from homology"/>
<keyword evidence="4" id="KW-0804">Transcription</keyword>
<comment type="similarity">
    <text evidence="1">Belongs to the LysR transcriptional regulatory family.</text>
</comment>
<dbReference type="GO" id="GO:0000976">
    <property type="term" value="F:transcription cis-regulatory region binding"/>
    <property type="evidence" value="ECO:0007669"/>
    <property type="project" value="TreeGrafter"/>
</dbReference>
<accession>A0A1C3JPU0</accession>
<dbReference type="Gene3D" id="1.10.10.10">
    <property type="entry name" value="Winged helix-like DNA-binding domain superfamily/Winged helix DNA-binding domain"/>
    <property type="match status" value="1"/>
</dbReference>
<keyword evidence="8" id="KW-1185">Reference proteome</keyword>
<dbReference type="InterPro" id="IPR005119">
    <property type="entry name" value="LysR_subst-bd"/>
</dbReference>
<dbReference type="Gene3D" id="3.40.190.10">
    <property type="entry name" value="Periplasmic binding protein-like II"/>
    <property type="match status" value="2"/>
</dbReference>
<dbReference type="EMBL" id="FLRA01000006">
    <property type="protein sequence ID" value="SBT17049.1"/>
    <property type="molecule type" value="Genomic_DNA"/>
</dbReference>
<reference evidence="6 9" key="1">
    <citation type="submission" date="2016-06" db="EMBL/GenBank/DDBJ databases">
        <authorList>
            <person name="Kjaerup R.B."/>
            <person name="Dalgaard T.S."/>
            <person name="Juul-Madsen H.R."/>
        </authorList>
    </citation>
    <scope>NUCLEOTIDE SEQUENCE [LARGE SCALE GENOMIC DNA]</scope>
    <source>
        <strain evidence="6 9">CECT 5115</strain>
    </source>
</reference>
<evidence type="ECO:0000256" key="2">
    <source>
        <dbReference type="ARBA" id="ARBA00023015"/>
    </source>
</evidence>
<dbReference type="EMBL" id="FLRB01000007">
    <property type="protein sequence ID" value="SBT20644.1"/>
    <property type="molecule type" value="Genomic_DNA"/>
</dbReference>
<evidence type="ECO:0000313" key="8">
    <source>
        <dbReference type="Proteomes" id="UP000092840"/>
    </source>
</evidence>
<dbReference type="InterPro" id="IPR000847">
    <property type="entry name" value="LysR_HTH_N"/>
</dbReference>
<dbReference type="SUPFAM" id="SSF53850">
    <property type="entry name" value="Periplasmic binding protein-like II"/>
    <property type="match status" value="1"/>
</dbReference>
<evidence type="ECO:0000313" key="9">
    <source>
        <dbReference type="Proteomes" id="UP000092871"/>
    </source>
</evidence>
<dbReference type="RefSeq" id="WP_067033259.1">
    <property type="nucleotide sequence ID" value="NZ_FLRA01000006.1"/>
</dbReference>
<gene>
    <name evidence="6" type="primary">cysL</name>
    <name evidence="6" type="ORF">MGA5115_01137</name>
    <name evidence="7" type="ORF">MGA5116_01231</name>
</gene>
<dbReference type="Pfam" id="PF00126">
    <property type="entry name" value="HTH_1"/>
    <property type="match status" value="1"/>
</dbReference>
<evidence type="ECO:0000256" key="3">
    <source>
        <dbReference type="ARBA" id="ARBA00023125"/>
    </source>
</evidence>
<dbReference type="Pfam" id="PF03466">
    <property type="entry name" value="LysR_substrate"/>
    <property type="match status" value="1"/>
</dbReference>
<feature type="domain" description="HTH lysR-type" evidence="5">
    <location>
        <begin position="1"/>
        <end position="58"/>
    </location>
</feature>
<dbReference type="InterPro" id="IPR036390">
    <property type="entry name" value="WH_DNA-bd_sf"/>
</dbReference>
<name>A0A1C3JPU0_9GAMM</name>
<dbReference type="FunFam" id="1.10.10.10:FF:000001">
    <property type="entry name" value="LysR family transcriptional regulator"/>
    <property type="match status" value="1"/>
</dbReference>
<dbReference type="GO" id="GO:0003700">
    <property type="term" value="F:DNA-binding transcription factor activity"/>
    <property type="evidence" value="ECO:0007669"/>
    <property type="project" value="InterPro"/>
</dbReference>
<organism evidence="6 9">
    <name type="scientific">Marinomonas gallaica</name>
    <dbReference type="NCBI Taxonomy" id="1806667"/>
    <lineage>
        <taxon>Bacteria</taxon>
        <taxon>Pseudomonadati</taxon>
        <taxon>Pseudomonadota</taxon>
        <taxon>Gammaproteobacteria</taxon>
        <taxon>Oceanospirillales</taxon>
        <taxon>Oceanospirillaceae</taxon>
        <taxon>Marinomonas</taxon>
    </lineage>
</organism>
<dbReference type="OrthoDB" id="646694at2"/>
<dbReference type="PANTHER" id="PTHR30126">
    <property type="entry name" value="HTH-TYPE TRANSCRIPTIONAL REGULATOR"/>
    <property type="match status" value="1"/>
</dbReference>
<dbReference type="AlphaFoldDB" id="A0A1C3JPU0"/>
<dbReference type="Proteomes" id="UP000092840">
    <property type="component" value="Unassembled WGS sequence"/>
</dbReference>
<dbReference type="InterPro" id="IPR036388">
    <property type="entry name" value="WH-like_DNA-bd_sf"/>
</dbReference>
<dbReference type="PRINTS" id="PR00039">
    <property type="entry name" value="HTHLYSR"/>
</dbReference>
<evidence type="ECO:0000256" key="4">
    <source>
        <dbReference type="ARBA" id="ARBA00023163"/>
    </source>
</evidence>
<protein>
    <submittedName>
        <fullName evidence="6">HTH-type transcriptional regulator CysL</fullName>
    </submittedName>
</protein>
<evidence type="ECO:0000313" key="7">
    <source>
        <dbReference type="EMBL" id="SBT20644.1"/>
    </source>
</evidence>
<dbReference type="PROSITE" id="PS50931">
    <property type="entry name" value="HTH_LYSR"/>
    <property type="match status" value="1"/>
</dbReference>
<sequence>MDIHQLKSFASVANEGSIRRASELLFLSQPAVSAHIKAMEEILGVSLFERTPSGMTLTEDGTRLLPKAQHTLQAHQRFLDEAKQIKHSLSGKLIIGVAANTSSQALGTLVSRLSEHYPDIQMDILHAPSLDIQAGLINGRFDVAFYNEGDIPRPEQNVIQVTQFGVDLVAPTGLLDRFKQQDWCYLAQQRWVIPSPSTCCGKLAEALFQQQGSTPKQLIRVDDEKVLRTLISGGVGVGLLHQDVVQEARLEGEVELIMTVKSAVPVYFTYLKNRALEPIIQAACSSIQ</sequence>
<dbReference type="SUPFAM" id="SSF46785">
    <property type="entry name" value="Winged helix' DNA-binding domain"/>
    <property type="match status" value="1"/>
</dbReference>
<dbReference type="CDD" id="cd05466">
    <property type="entry name" value="PBP2_LTTR_substrate"/>
    <property type="match status" value="1"/>
</dbReference>
<reference evidence="7 8" key="2">
    <citation type="submission" date="2016-06" db="EMBL/GenBank/DDBJ databases">
        <authorList>
            <person name="Rodrigo-Torres L."/>
            <person name="Arahal D.R."/>
        </authorList>
    </citation>
    <scope>NUCLEOTIDE SEQUENCE [LARGE SCALE GENOMIC DNA]</scope>
    <source>
        <strain evidence="7 8">CECT 5116</strain>
    </source>
</reference>
<keyword evidence="2" id="KW-0805">Transcription regulation</keyword>
<evidence type="ECO:0000259" key="5">
    <source>
        <dbReference type="PROSITE" id="PS50931"/>
    </source>
</evidence>
<dbReference type="PANTHER" id="PTHR30126:SF40">
    <property type="entry name" value="HTH-TYPE TRANSCRIPTIONAL REGULATOR GLTR"/>
    <property type="match status" value="1"/>
</dbReference>
<keyword evidence="3" id="KW-0238">DNA-binding</keyword>
<evidence type="ECO:0000256" key="1">
    <source>
        <dbReference type="ARBA" id="ARBA00009437"/>
    </source>
</evidence>
<dbReference type="Proteomes" id="UP000092871">
    <property type="component" value="Unassembled WGS sequence"/>
</dbReference>
<evidence type="ECO:0000313" key="6">
    <source>
        <dbReference type="EMBL" id="SBT17049.1"/>
    </source>
</evidence>